<name>A0AA86QAT9_9EUKA</name>
<comment type="caution">
    <text evidence="1">The sequence shown here is derived from an EMBL/GenBank/DDBJ whole genome shotgun (WGS) entry which is preliminary data.</text>
</comment>
<dbReference type="AlphaFoldDB" id="A0AA86QAT9"/>
<evidence type="ECO:0000313" key="1">
    <source>
        <dbReference type="EMBL" id="CAI9949487.1"/>
    </source>
</evidence>
<organism evidence="1">
    <name type="scientific">Hexamita inflata</name>
    <dbReference type="NCBI Taxonomy" id="28002"/>
    <lineage>
        <taxon>Eukaryota</taxon>
        <taxon>Metamonada</taxon>
        <taxon>Diplomonadida</taxon>
        <taxon>Hexamitidae</taxon>
        <taxon>Hexamitinae</taxon>
        <taxon>Hexamita</taxon>
    </lineage>
</organism>
<dbReference type="Gene3D" id="2.60.120.200">
    <property type="match status" value="1"/>
</dbReference>
<dbReference type="InterPro" id="IPR013320">
    <property type="entry name" value="ConA-like_dom_sf"/>
</dbReference>
<evidence type="ECO:0000313" key="3">
    <source>
        <dbReference type="Proteomes" id="UP001642409"/>
    </source>
</evidence>
<evidence type="ECO:0000313" key="2">
    <source>
        <dbReference type="EMBL" id="CAL6093219.1"/>
    </source>
</evidence>
<dbReference type="SUPFAM" id="SSF49899">
    <property type="entry name" value="Concanavalin A-like lectins/glucanases"/>
    <property type="match status" value="1"/>
</dbReference>
<sequence length="1097" mass="126885">MKYMPTDLQVDCQTCIIGPYFSGLQTGECGFIQDDNKENRSFCRNSFTVYTKLFLSKSIKQQQYILIHQSKTRNTVQLYFELQQHCDQDQKCECDYCLSLELCGVLYKFQNTFGTNQWFDIMIIYQSQQLDLYVDGTYLQTINEIKYDILDPDIIMIGNNPEKQGANLEGYIQQVVIFSKSLGQDDAEYFYANGINAFEADVDSFYDFSSAKDTISEFVHSTELIAKNGAQIITNISNNYKHVTGNYRSPANVADLTNEQRKEARTFLEIYLQYLTQILGIRISLTIQQNEVMETQLYTKYSSYTSIQVAQPEIQNYQSVLKTLGKMKEMLSLFVKFSPLIIKLEVLKEMFLIGCVLGGISAITSFSQMVIMLIQNIYKREYPDYDTIKITLDNVIFNHCQDDCSISGINILNQCKNGKSNEDNSIAVQWIGANKPQTPTNIAYVKSNITKNAMLQITINIIPHLTKIQFILNCSSFLFGENNVQFNNQTTANLTLSNNILNKAPVGTIEQSIVWWVELSNGRRIDLGISYHNIHIINKICVSPWSIKEQHSFPNVDTLNLFNKLYKNNKQDNDHDDNMFMTILSKSIYCCDKFKARTDNQNSYSNVGMVNCEGYETRIVFDAQRLIKDFKTNSSQIYLSSLDACLLLTDLARLQGISNINPICLEQNLPYVYYQEIQSYKPQMFTLENVKLIGEQNSSQIITQLWSHYCVTKDYNIQKYDFLCYDSYLKKENETQSFETDVNGMQFSTNSLDFVVFSDVQKSYRETIFSESSFCEIISLITQYAKEQVDGVLMNQMICLNLTQKQYFQRSQNDRPRLSGVFDTDQTLIMRKCQYCQSTITNRCHLISFETIADTVYSYLNEVFKTPENIINGLQIYYWEYINSFIDTILGPVEFYNQCTKGEQNIITAAKIIWAKFTSMYENKEDAIEKSQIDTLNKHLLSSRYNIRIGDAKWNSAIGQQFDVENWCYIQKEQEIWYVISSDDMSSANPIPLAEYGGFEQKPTNDQVKQGFYLRNLNPWRRNDYTIWSSIGIEVVGNKQIKLCIPIFLYTSQEYGQIPCIKSSSNSFAYQEGFIQFNSKVYYLSPNNEWVSLGYDK</sequence>
<keyword evidence="3" id="KW-1185">Reference proteome</keyword>
<dbReference type="EMBL" id="CATOUU010000799">
    <property type="protein sequence ID" value="CAI9949487.1"/>
    <property type="molecule type" value="Genomic_DNA"/>
</dbReference>
<protein>
    <submittedName>
        <fullName evidence="1">Uncharacterized protein</fullName>
    </submittedName>
</protein>
<accession>A0AA86QAT9</accession>
<dbReference type="EMBL" id="CAXDID020000455">
    <property type="protein sequence ID" value="CAL6093219.1"/>
    <property type="molecule type" value="Genomic_DNA"/>
</dbReference>
<dbReference type="Pfam" id="PF13385">
    <property type="entry name" value="Laminin_G_3"/>
    <property type="match status" value="1"/>
</dbReference>
<gene>
    <name evidence="1" type="ORF">HINF_LOCUS37132</name>
    <name evidence="2" type="ORF">HINF_LOCUS66841</name>
</gene>
<reference evidence="2 3" key="2">
    <citation type="submission" date="2024-07" db="EMBL/GenBank/DDBJ databases">
        <authorList>
            <person name="Akdeniz Z."/>
        </authorList>
    </citation>
    <scope>NUCLEOTIDE SEQUENCE [LARGE SCALE GENOMIC DNA]</scope>
</reference>
<reference evidence="1" key="1">
    <citation type="submission" date="2023-06" db="EMBL/GenBank/DDBJ databases">
        <authorList>
            <person name="Kurt Z."/>
        </authorList>
    </citation>
    <scope>NUCLEOTIDE SEQUENCE</scope>
</reference>
<proteinExistence type="predicted"/>
<dbReference type="Proteomes" id="UP001642409">
    <property type="component" value="Unassembled WGS sequence"/>
</dbReference>